<evidence type="ECO:0000313" key="3">
    <source>
        <dbReference type="Proteomes" id="UP000184356"/>
    </source>
</evidence>
<reference evidence="3" key="1">
    <citation type="journal article" date="2017" name="Genome Biol.">
        <title>Comparative genomics reveals high biological diversity and specific adaptations in the industrially and medically important fungal genus Aspergillus.</title>
        <authorList>
            <person name="de Vries R.P."/>
            <person name="Riley R."/>
            <person name="Wiebenga A."/>
            <person name="Aguilar-Osorio G."/>
            <person name="Amillis S."/>
            <person name="Uchima C.A."/>
            <person name="Anderluh G."/>
            <person name="Asadollahi M."/>
            <person name="Askin M."/>
            <person name="Barry K."/>
            <person name="Battaglia E."/>
            <person name="Bayram O."/>
            <person name="Benocci T."/>
            <person name="Braus-Stromeyer S.A."/>
            <person name="Caldana C."/>
            <person name="Canovas D."/>
            <person name="Cerqueira G.C."/>
            <person name="Chen F."/>
            <person name="Chen W."/>
            <person name="Choi C."/>
            <person name="Clum A."/>
            <person name="Dos Santos R.A."/>
            <person name="Damasio A.R."/>
            <person name="Diallinas G."/>
            <person name="Emri T."/>
            <person name="Fekete E."/>
            <person name="Flipphi M."/>
            <person name="Freyberg S."/>
            <person name="Gallo A."/>
            <person name="Gournas C."/>
            <person name="Habgood R."/>
            <person name="Hainaut M."/>
            <person name="Harispe M.L."/>
            <person name="Henrissat B."/>
            <person name="Hilden K.S."/>
            <person name="Hope R."/>
            <person name="Hossain A."/>
            <person name="Karabika E."/>
            <person name="Karaffa L."/>
            <person name="Karanyi Z."/>
            <person name="Krasevec N."/>
            <person name="Kuo A."/>
            <person name="Kusch H."/>
            <person name="LaButti K."/>
            <person name="Lagendijk E.L."/>
            <person name="Lapidus A."/>
            <person name="Levasseur A."/>
            <person name="Lindquist E."/>
            <person name="Lipzen A."/>
            <person name="Logrieco A.F."/>
            <person name="MacCabe A."/>
            <person name="Maekelae M.R."/>
            <person name="Malavazi I."/>
            <person name="Melin P."/>
            <person name="Meyer V."/>
            <person name="Mielnichuk N."/>
            <person name="Miskei M."/>
            <person name="Molnar A.P."/>
            <person name="Mule G."/>
            <person name="Ngan C.Y."/>
            <person name="Orejas M."/>
            <person name="Orosz E."/>
            <person name="Ouedraogo J.P."/>
            <person name="Overkamp K.M."/>
            <person name="Park H.-S."/>
            <person name="Perrone G."/>
            <person name="Piumi F."/>
            <person name="Punt P.J."/>
            <person name="Ram A.F."/>
            <person name="Ramon A."/>
            <person name="Rauscher S."/>
            <person name="Record E."/>
            <person name="Riano-Pachon D.M."/>
            <person name="Robert V."/>
            <person name="Roehrig J."/>
            <person name="Ruller R."/>
            <person name="Salamov A."/>
            <person name="Salih N.S."/>
            <person name="Samson R.A."/>
            <person name="Sandor E."/>
            <person name="Sanguinetti M."/>
            <person name="Schuetze T."/>
            <person name="Sepcic K."/>
            <person name="Shelest E."/>
            <person name="Sherlock G."/>
            <person name="Sophianopoulou V."/>
            <person name="Squina F.M."/>
            <person name="Sun H."/>
            <person name="Susca A."/>
            <person name="Todd R.B."/>
            <person name="Tsang A."/>
            <person name="Unkles S.E."/>
            <person name="van de Wiele N."/>
            <person name="van Rossen-Uffink D."/>
            <person name="Oliveira J.V."/>
            <person name="Vesth T.C."/>
            <person name="Visser J."/>
            <person name="Yu J.-H."/>
            <person name="Zhou M."/>
            <person name="Andersen M.R."/>
            <person name="Archer D.B."/>
            <person name="Baker S.E."/>
            <person name="Benoit I."/>
            <person name="Brakhage A.A."/>
            <person name="Braus G.H."/>
            <person name="Fischer R."/>
            <person name="Frisvad J.C."/>
            <person name="Goldman G.H."/>
            <person name="Houbraken J."/>
            <person name="Oakley B."/>
            <person name="Pocsi I."/>
            <person name="Scazzocchio C."/>
            <person name="Seiboth B."/>
            <person name="vanKuyk P.A."/>
            <person name="Wortman J."/>
            <person name="Dyer P.S."/>
            <person name="Grigoriev I.V."/>
        </authorList>
    </citation>
    <scope>NUCLEOTIDE SEQUENCE [LARGE SCALE GENOMIC DNA]</scope>
    <source>
        <strain evidence="3">CBS 593.65</strain>
    </source>
</reference>
<dbReference type="RefSeq" id="XP_040696121.1">
    <property type="nucleotide sequence ID" value="XM_040843301.1"/>
</dbReference>
<protein>
    <recommendedName>
        <fullName evidence="4">Protein kinase domain-containing protein</fullName>
    </recommendedName>
</protein>
<feature type="region of interest" description="Disordered" evidence="1">
    <location>
        <begin position="1"/>
        <end position="56"/>
    </location>
</feature>
<dbReference type="VEuPathDB" id="FungiDB:ASPSYDRAFT_164938"/>
<accession>A0A1L9SYR3</accession>
<name>A0A1L9SYR3_9EURO</name>
<dbReference type="Proteomes" id="UP000184356">
    <property type="component" value="Unassembled WGS sequence"/>
</dbReference>
<feature type="compositionally biased region" description="Basic and acidic residues" evidence="1">
    <location>
        <begin position="42"/>
        <end position="55"/>
    </location>
</feature>
<dbReference type="STRING" id="1036612.A0A1L9SYR3"/>
<gene>
    <name evidence="2" type="ORF">ASPSYDRAFT_164938</name>
</gene>
<dbReference type="Gene3D" id="1.10.510.10">
    <property type="entry name" value="Transferase(Phosphotransferase) domain 1"/>
    <property type="match status" value="1"/>
</dbReference>
<evidence type="ECO:0000256" key="1">
    <source>
        <dbReference type="SAM" id="MobiDB-lite"/>
    </source>
</evidence>
<dbReference type="InterPro" id="IPR011009">
    <property type="entry name" value="Kinase-like_dom_sf"/>
</dbReference>
<organism evidence="2 3">
    <name type="scientific">Aspergillus sydowii CBS 593.65</name>
    <dbReference type="NCBI Taxonomy" id="1036612"/>
    <lineage>
        <taxon>Eukaryota</taxon>
        <taxon>Fungi</taxon>
        <taxon>Dikarya</taxon>
        <taxon>Ascomycota</taxon>
        <taxon>Pezizomycotina</taxon>
        <taxon>Eurotiomycetes</taxon>
        <taxon>Eurotiomycetidae</taxon>
        <taxon>Eurotiales</taxon>
        <taxon>Aspergillaceae</taxon>
        <taxon>Aspergillus</taxon>
        <taxon>Aspergillus subgen. Nidulantes</taxon>
    </lineage>
</organism>
<feature type="non-terminal residue" evidence="2">
    <location>
        <position position="1"/>
    </location>
</feature>
<dbReference type="EMBL" id="KV878603">
    <property type="protein sequence ID" value="OJJ52315.1"/>
    <property type="molecule type" value="Genomic_DNA"/>
</dbReference>
<dbReference type="OrthoDB" id="4509045at2759"/>
<dbReference type="AlphaFoldDB" id="A0A1L9SYR3"/>
<dbReference type="GeneID" id="63759374"/>
<keyword evidence="3" id="KW-1185">Reference proteome</keyword>
<evidence type="ECO:0000313" key="2">
    <source>
        <dbReference type="EMBL" id="OJJ52315.1"/>
    </source>
</evidence>
<proteinExistence type="predicted"/>
<sequence>DARRTIWFKDDTPSIGLATPTAASSTNSPSHTTPSSTGGESNARRDENDRHERPLVRKITTRDPWTIYIHKALVRAGHEAYLAIRRDDPAKLVHIQRTQGDLTLVEKGVQKVSRFVHHAFLGLLDVLHHQSTCYLVWEPAEFALDRVLISRCRIREDELGHIIRPIIEGIKLLSDNGLVLPGKDLAQEHIVITQEGHAKICKSSEGRSTFPSLPRNQASLRLADLRDIVNQLMRRNGADYRWSDDVLDFAARLGEDYSDGQLERLLQHPLLQCQAGDGSLKLLANLVNKTAYHRVVFRPLPAALG</sequence>
<evidence type="ECO:0008006" key="4">
    <source>
        <dbReference type="Google" id="ProtNLM"/>
    </source>
</evidence>
<feature type="compositionally biased region" description="Low complexity" evidence="1">
    <location>
        <begin position="18"/>
        <end position="37"/>
    </location>
</feature>
<dbReference type="SUPFAM" id="SSF56112">
    <property type="entry name" value="Protein kinase-like (PK-like)"/>
    <property type="match status" value="1"/>
</dbReference>